<accession>A0AAN6TR07</accession>
<proteinExistence type="inferred from homology"/>
<dbReference type="Proteomes" id="UP001302602">
    <property type="component" value="Unassembled WGS sequence"/>
</dbReference>
<dbReference type="PANTHER" id="PTHR15944">
    <property type="entry name" value="FARNESYLCYSTEINE LYASE"/>
    <property type="match status" value="1"/>
</dbReference>
<keyword evidence="7" id="KW-0325">Glycoprotein</keyword>
<gene>
    <name evidence="9" type="ORF">N657DRAFT_659193</name>
</gene>
<dbReference type="InterPro" id="IPR017046">
    <property type="entry name" value="Prenylcysteine_Oxase1"/>
</dbReference>
<keyword evidence="10" id="KW-1185">Reference proteome</keyword>
<dbReference type="EMBL" id="MU853253">
    <property type="protein sequence ID" value="KAK4119102.1"/>
    <property type="molecule type" value="Genomic_DNA"/>
</dbReference>
<dbReference type="GeneID" id="87831730"/>
<dbReference type="SUPFAM" id="SSF51905">
    <property type="entry name" value="FAD/NAD(P)-binding domain"/>
    <property type="match status" value="1"/>
</dbReference>
<evidence type="ECO:0000256" key="1">
    <source>
        <dbReference type="ARBA" id="ARBA00001974"/>
    </source>
</evidence>
<dbReference type="AlphaFoldDB" id="A0AAN6TR07"/>
<feature type="domain" description="Prenylcysteine lyase" evidence="8">
    <location>
        <begin position="86"/>
        <end position="402"/>
    </location>
</feature>
<dbReference type="GO" id="GO:0030328">
    <property type="term" value="P:prenylcysteine catabolic process"/>
    <property type="evidence" value="ECO:0007669"/>
    <property type="project" value="InterPro"/>
</dbReference>
<comment type="cofactor">
    <cofactor evidence="1">
        <name>FAD</name>
        <dbReference type="ChEBI" id="CHEBI:57692"/>
    </cofactor>
</comment>
<dbReference type="GO" id="GO:0030327">
    <property type="term" value="P:prenylated protein catabolic process"/>
    <property type="evidence" value="ECO:0007669"/>
    <property type="project" value="TreeGrafter"/>
</dbReference>
<keyword evidence="4" id="KW-0732">Signal</keyword>
<comment type="similarity">
    <text evidence="2">Belongs to the prenylcysteine oxidase family.</text>
</comment>
<sequence>MSLSQLQTFCPKPQRQCLVIKAEVYVNINLFEKTARIGGRTLTINPFNDPAHRVEQGASIFVLANYIPYESMTEFGFSPKLCAPALWNNLKVILEYGLTSPQRAQDLVNATFTKFLRLYEPQFLPFESLTQRVQELDLFDNVTGVTGEQFLRDSGVGNRFAHDMIQSATRVNYASKFARIHGLTAILSLAGQGALSVQSGNWQIFHEMVQRPGATPSGSQYTVQTTSGSHPAAFDNVIIANPYQFSGISAGEGSLQTSIAQVPYVQLHVTTFTSSNRFNPGFFDLPNSAQAPLTILTTLARSDTPTSGVDGAGKAGFFSMMAIKSAANPQSQRDRLLGATVPSTFTGANSPISWYAPQVFYAYPKTSPRTTFQDPIVGSRVYYMSTNALMGKNVARRIVDDMTA</sequence>
<name>A0AAN6TR07_9PEZI</name>
<evidence type="ECO:0000256" key="7">
    <source>
        <dbReference type="ARBA" id="ARBA00023180"/>
    </source>
</evidence>
<evidence type="ECO:0000259" key="8">
    <source>
        <dbReference type="Pfam" id="PF07156"/>
    </source>
</evidence>
<evidence type="ECO:0000256" key="5">
    <source>
        <dbReference type="ARBA" id="ARBA00022827"/>
    </source>
</evidence>
<evidence type="ECO:0000313" key="10">
    <source>
        <dbReference type="Proteomes" id="UP001302602"/>
    </source>
</evidence>
<keyword evidence="6" id="KW-0560">Oxidoreductase</keyword>
<keyword evidence="5" id="KW-0274">FAD</keyword>
<dbReference type="PANTHER" id="PTHR15944:SF0">
    <property type="entry name" value="PRENYLCYSTEINE LYASE DOMAIN-CONTAINING PROTEIN"/>
    <property type="match status" value="1"/>
</dbReference>
<evidence type="ECO:0000313" key="9">
    <source>
        <dbReference type="EMBL" id="KAK4119102.1"/>
    </source>
</evidence>
<keyword evidence="3" id="KW-0285">Flavoprotein</keyword>
<dbReference type="Pfam" id="PF07156">
    <property type="entry name" value="Prenylcys_lyase"/>
    <property type="match status" value="1"/>
</dbReference>
<dbReference type="InterPro" id="IPR010795">
    <property type="entry name" value="Prenylcys_lyase"/>
</dbReference>
<evidence type="ECO:0000256" key="3">
    <source>
        <dbReference type="ARBA" id="ARBA00022630"/>
    </source>
</evidence>
<evidence type="ECO:0000256" key="2">
    <source>
        <dbReference type="ARBA" id="ARBA00009967"/>
    </source>
</evidence>
<dbReference type="GO" id="GO:0001735">
    <property type="term" value="F:prenylcysteine oxidase activity"/>
    <property type="evidence" value="ECO:0007669"/>
    <property type="project" value="InterPro"/>
</dbReference>
<organism evidence="9 10">
    <name type="scientific">Parathielavia appendiculata</name>
    <dbReference type="NCBI Taxonomy" id="2587402"/>
    <lineage>
        <taxon>Eukaryota</taxon>
        <taxon>Fungi</taxon>
        <taxon>Dikarya</taxon>
        <taxon>Ascomycota</taxon>
        <taxon>Pezizomycotina</taxon>
        <taxon>Sordariomycetes</taxon>
        <taxon>Sordariomycetidae</taxon>
        <taxon>Sordariales</taxon>
        <taxon>Chaetomiaceae</taxon>
        <taxon>Parathielavia</taxon>
    </lineage>
</organism>
<evidence type="ECO:0000256" key="6">
    <source>
        <dbReference type="ARBA" id="ARBA00023002"/>
    </source>
</evidence>
<comment type="caution">
    <text evidence="9">The sequence shown here is derived from an EMBL/GenBank/DDBJ whole genome shotgun (WGS) entry which is preliminary data.</text>
</comment>
<dbReference type="RefSeq" id="XP_062642875.1">
    <property type="nucleotide sequence ID" value="XM_062794961.1"/>
</dbReference>
<dbReference type="InterPro" id="IPR036188">
    <property type="entry name" value="FAD/NAD-bd_sf"/>
</dbReference>
<reference evidence="9" key="2">
    <citation type="submission" date="2023-05" db="EMBL/GenBank/DDBJ databases">
        <authorList>
            <consortium name="Lawrence Berkeley National Laboratory"/>
            <person name="Steindorff A."/>
            <person name="Hensen N."/>
            <person name="Bonometti L."/>
            <person name="Westerberg I."/>
            <person name="Brannstrom I.O."/>
            <person name="Guillou S."/>
            <person name="Cros-Aarteil S."/>
            <person name="Calhoun S."/>
            <person name="Haridas S."/>
            <person name="Kuo A."/>
            <person name="Mondo S."/>
            <person name="Pangilinan J."/>
            <person name="Riley R."/>
            <person name="Labutti K."/>
            <person name="Andreopoulos B."/>
            <person name="Lipzen A."/>
            <person name="Chen C."/>
            <person name="Yanf M."/>
            <person name="Daum C."/>
            <person name="Ng V."/>
            <person name="Clum A."/>
            <person name="Ohm R."/>
            <person name="Martin F."/>
            <person name="Silar P."/>
            <person name="Natvig D."/>
            <person name="Lalanne C."/>
            <person name="Gautier V."/>
            <person name="Ament-Velasquez S.L."/>
            <person name="Kruys A."/>
            <person name="Hutchinson M.I."/>
            <person name="Powell A.J."/>
            <person name="Barry K."/>
            <person name="Miller A.N."/>
            <person name="Grigoriev I.V."/>
            <person name="Debuchy R."/>
            <person name="Gladieux P."/>
            <person name="Thoren M.H."/>
            <person name="Johannesson H."/>
        </authorList>
    </citation>
    <scope>NUCLEOTIDE SEQUENCE</scope>
    <source>
        <strain evidence="9">CBS 731.68</strain>
    </source>
</reference>
<reference evidence="9" key="1">
    <citation type="journal article" date="2023" name="Mol. Phylogenet. Evol.">
        <title>Genome-scale phylogeny and comparative genomics of the fungal order Sordariales.</title>
        <authorList>
            <person name="Hensen N."/>
            <person name="Bonometti L."/>
            <person name="Westerberg I."/>
            <person name="Brannstrom I.O."/>
            <person name="Guillou S."/>
            <person name="Cros-Aarteil S."/>
            <person name="Calhoun S."/>
            <person name="Haridas S."/>
            <person name="Kuo A."/>
            <person name="Mondo S."/>
            <person name="Pangilinan J."/>
            <person name="Riley R."/>
            <person name="LaButti K."/>
            <person name="Andreopoulos B."/>
            <person name="Lipzen A."/>
            <person name="Chen C."/>
            <person name="Yan M."/>
            <person name="Daum C."/>
            <person name="Ng V."/>
            <person name="Clum A."/>
            <person name="Steindorff A."/>
            <person name="Ohm R.A."/>
            <person name="Martin F."/>
            <person name="Silar P."/>
            <person name="Natvig D.O."/>
            <person name="Lalanne C."/>
            <person name="Gautier V."/>
            <person name="Ament-Velasquez S.L."/>
            <person name="Kruys A."/>
            <person name="Hutchinson M.I."/>
            <person name="Powell A.J."/>
            <person name="Barry K."/>
            <person name="Miller A.N."/>
            <person name="Grigoriev I.V."/>
            <person name="Debuchy R."/>
            <person name="Gladieux P."/>
            <person name="Hiltunen Thoren M."/>
            <person name="Johannesson H."/>
        </authorList>
    </citation>
    <scope>NUCLEOTIDE SEQUENCE</scope>
    <source>
        <strain evidence="9">CBS 731.68</strain>
    </source>
</reference>
<protein>
    <recommendedName>
        <fullName evidence="8">Prenylcysteine lyase domain-containing protein</fullName>
    </recommendedName>
</protein>
<evidence type="ECO:0000256" key="4">
    <source>
        <dbReference type="ARBA" id="ARBA00022729"/>
    </source>
</evidence>